<evidence type="ECO:0000313" key="2">
    <source>
        <dbReference type="Proteomes" id="UP000828941"/>
    </source>
</evidence>
<name>A0ACB9L6T7_BAUVA</name>
<gene>
    <name evidence="1" type="ORF">L6164_028805</name>
</gene>
<sequence>MIALNNDMYITEYGSLAKIEREDLGSTEEYRYPDDVYDRFWDWDVDEDVWNTLDVSIPDDSLKNNNYKLPKIVMSTLVTPVNASSPLSYSWTSRNASDKYYVYLYFAELQQLAKNETRSFNVIINGQPQNATIVPQYLSVDTYSSKSAISGESFKILLVRTDDSTLPPILNAIEIYKVKEFPLPETDREDYDAITRIQSTYGLTKNWQGDPCSPIEFLWDGLNCTYDGYNFPRITTLNLSSSGLTGTIAHSISDQVGEVVMPMVLSQLEFLKTLNLENNNLTGPLCPELIENQKGVYCQSVVTAPFWVLKRRKPKPDTTIEKNPGDTFMEIQKRQYSYFDLIKITNNFERVLGKGGFGTVYYGIIDDKQVAVKMLSPSSAQGYQEFQAEVKLLMTVHHRNLTSLIGYCNEETNKGLIYEYMANGNLQEHLSGMHSKARLITWEDRLRISIDVAHGLEYLHNGYKPPIIHRDIKSTNILLNECFQAKLSDFGLSKTMPSSEGGNQLSSLVGGTPGYVNPKFYINK</sequence>
<dbReference type="EMBL" id="CM039437">
    <property type="protein sequence ID" value="KAI4305440.1"/>
    <property type="molecule type" value="Genomic_DNA"/>
</dbReference>
<evidence type="ECO:0000313" key="1">
    <source>
        <dbReference type="EMBL" id="KAI4305440.1"/>
    </source>
</evidence>
<proteinExistence type="predicted"/>
<keyword evidence="2" id="KW-1185">Reference proteome</keyword>
<accession>A0ACB9L6T7</accession>
<dbReference type="Proteomes" id="UP000828941">
    <property type="component" value="Chromosome 12"/>
</dbReference>
<organism evidence="1 2">
    <name type="scientific">Bauhinia variegata</name>
    <name type="common">Purple orchid tree</name>
    <name type="synonym">Phanera variegata</name>
    <dbReference type="NCBI Taxonomy" id="167791"/>
    <lineage>
        <taxon>Eukaryota</taxon>
        <taxon>Viridiplantae</taxon>
        <taxon>Streptophyta</taxon>
        <taxon>Embryophyta</taxon>
        <taxon>Tracheophyta</taxon>
        <taxon>Spermatophyta</taxon>
        <taxon>Magnoliopsida</taxon>
        <taxon>eudicotyledons</taxon>
        <taxon>Gunneridae</taxon>
        <taxon>Pentapetalae</taxon>
        <taxon>rosids</taxon>
        <taxon>fabids</taxon>
        <taxon>Fabales</taxon>
        <taxon>Fabaceae</taxon>
        <taxon>Cercidoideae</taxon>
        <taxon>Cercideae</taxon>
        <taxon>Bauhiniinae</taxon>
        <taxon>Bauhinia</taxon>
    </lineage>
</organism>
<comment type="caution">
    <text evidence="1">The sequence shown here is derived from an EMBL/GenBank/DDBJ whole genome shotgun (WGS) entry which is preliminary data.</text>
</comment>
<reference evidence="1 2" key="1">
    <citation type="journal article" date="2022" name="DNA Res.">
        <title>Chromosomal-level genome assembly of the orchid tree Bauhinia variegata (Leguminosae; Cercidoideae) supports the allotetraploid origin hypothesis of Bauhinia.</title>
        <authorList>
            <person name="Zhong Y."/>
            <person name="Chen Y."/>
            <person name="Zheng D."/>
            <person name="Pang J."/>
            <person name="Liu Y."/>
            <person name="Luo S."/>
            <person name="Meng S."/>
            <person name="Qian L."/>
            <person name="Wei D."/>
            <person name="Dai S."/>
            <person name="Zhou R."/>
        </authorList>
    </citation>
    <scope>NUCLEOTIDE SEQUENCE [LARGE SCALE GENOMIC DNA]</scope>
    <source>
        <strain evidence="1">BV-YZ2020</strain>
    </source>
</reference>
<protein>
    <submittedName>
        <fullName evidence="1">Uncharacterized protein</fullName>
    </submittedName>
</protein>